<sequence length="46" mass="5075">MWVFKALSALLFLIGWTALAVAAVGTWFYVAVYLTMSLGWFAGALF</sequence>
<dbReference type="EMBL" id="LAZR01041364">
    <property type="protein sequence ID" value="KKL12178.1"/>
    <property type="molecule type" value="Genomic_DNA"/>
</dbReference>
<organism evidence="1">
    <name type="scientific">marine sediment metagenome</name>
    <dbReference type="NCBI Taxonomy" id="412755"/>
    <lineage>
        <taxon>unclassified sequences</taxon>
        <taxon>metagenomes</taxon>
        <taxon>ecological metagenomes</taxon>
    </lineage>
</organism>
<feature type="non-terminal residue" evidence="1">
    <location>
        <position position="46"/>
    </location>
</feature>
<proteinExistence type="predicted"/>
<dbReference type="AlphaFoldDB" id="A0A0F9DJI3"/>
<reference evidence="1" key="1">
    <citation type="journal article" date="2015" name="Nature">
        <title>Complex archaea that bridge the gap between prokaryotes and eukaryotes.</title>
        <authorList>
            <person name="Spang A."/>
            <person name="Saw J.H."/>
            <person name="Jorgensen S.L."/>
            <person name="Zaremba-Niedzwiedzka K."/>
            <person name="Martijn J."/>
            <person name="Lind A.E."/>
            <person name="van Eijk R."/>
            <person name="Schleper C."/>
            <person name="Guy L."/>
            <person name="Ettema T.J."/>
        </authorList>
    </citation>
    <scope>NUCLEOTIDE SEQUENCE</scope>
</reference>
<gene>
    <name evidence="1" type="ORF">LCGC14_2538360</name>
</gene>
<comment type="caution">
    <text evidence="1">The sequence shown here is derived from an EMBL/GenBank/DDBJ whole genome shotgun (WGS) entry which is preliminary data.</text>
</comment>
<name>A0A0F9DJI3_9ZZZZ</name>
<protein>
    <submittedName>
        <fullName evidence="1">Uncharacterized protein</fullName>
    </submittedName>
</protein>
<evidence type="ECO:0000313" key="1">
    <source>
        <dbReference type="EMBL" id="KKL12178.1"/>
    </source>
</evidence>
<accession>A0A0F9DJI3</accession>